<evidence type="ECO:0000256" key="1">
    <source>
        <dbReference type="ARBA" id="ARBA00023015"/>
    </source>
</evidence>
<dbReference type="InterPro" id="IPR050397">
    <property type="entry name" value="Env_Response_Regulators"/>
</dbReference>
<comment type="caution">
    <text evidence="5">The sequence shown here is derived from an EMBL/GenBank/DDBJ whole genome shotgun (WGS) entry which is preliminary data.</text>
</comment>
<keyword evidence="3" id="KW-0804">Transcription</keyword>
<evidence type="ECO:0000259" key="4">
    <source>
        <dbReference type="PROSITE" id="PS51063"/>
    </source>
</evidence>
<dbReference type="InterPro" id="IPR036390">
    <property type="entry name" value="WH_DNA-bd_sf"/>
</dbReference>
<dbReference type="PANTHER" id="PTHR24567:SF74">
    <property type="entry name" value="HTH-TYPE TRANSCRIPTIONAL REGULATOR ARCR"/>
    <property type="match status" value="1"/>
</dbReference>
<dbReference type="GO" id="GO:0003700">
    <property type="term" value="F:DNA-binding transcription factor activity"/>
    <property type="evidence" value="ECO:0007669"/>
    <property type="project" value="TreeGrafter"/>
</dbReference>
<evidence type="ECO:0000313" key="5">
    <source>
        <dbReference type="EMBL" id="EUA56278.1"/>
    </source>
</evidence>
<evidence type="ECO:0000256" key="3">
    <source>
        <dbReference type="ARBA" id="ARBA00023163"/>
    </source>
</evidence>
<name>X8CLI0_MYCIT</name>
<dbReference type="AlphaFoldDB" id="X8CLI0"/>
<dbReference type="SUPFAM" id="SSF46785">
    <property type="entry name" value="Winged helix' DNA-binding domain"/>
    <property type="match status" value="1"/>
</dbReference>
<accession>X8CLI0</accession>
<dbReference type="Gene3D" id="1.10.10.10">
    <property type="entry name" value="Winged helix-like DNA-binding domain superfamily/Winged helix DNA-binding domain"/>
    <property type="match status" value="1"/>
</dbReference>
<dbReference type="InterPro" id="IPR036388">
    <property type="entry name" value="WH-like_DNA-bd_sf"/>
</dbReference>
<evidence type="ECO:0000256" key="2">
    <source>
        <dbReference type="ARBA" id="ARBA00023125"/>
    </source>
</evidence>
<dbReference type="PANTHER" id="PTHR24567">
    <property type="entry name" value="CRP FAMILY TRANSCRIPTIONAL REGULATORY PROTEIN"/>
    <property type="match status" value="1"/>
</dbReference>
<dbReference type="SUPFAM" id="SSF51206">
    <property type="entry name" value="cAMP-binding domain-like"/>
    <property type="match status" value="1"/>
</dbReference>
<dbReference type="Gene3D" id="2.60.120.10">
    <property type="entry name" value="Jelly Rolls"/>
    <property type="match status" value="1"/>
</dbReference>
<dbReference type="SMART" id="SM00419">
    <property type="entry name" value="HTH_CRP"/>
    <property type="match status" value="1"/>
</dbReference>
<dbReference type="GO" id="GO:0003677">
    <property type="term" value="F:DNA binding"/>
    <property type="evidence" value="ECO:0007669"/>
    <property type="project" value="UniProtKB-KW"/>
</dbReference>
<dbReference type="Proteomes" id="UP000020825">
    <property type="component" value="Unassembled WGS sequence"/>
</dbReference>
<dbReference type="EMBL" id="JAOG01000002">
    <property type="protein sequence ID" value="EUA56278.1"/>
    <property type="molecule type" value="Genomic_DNA"/>
</dbReference>
<dbReference type="PROSITE" id="PS51063">
    <property type="entry name" value="HTH_CRP_2"/>
    <property type="match status" value="1"/>
</dbReference>
<evidence type="ECO:0000313" key="6">
    <source>
        <dbReference type="Proteomes" id="UP000020825"/>
    </source>
</evidence>
<gene>
    <name evidence="5" type="ORF">I550_4437</name>
</gene>
<dbReference type="Pfam" id="PF13545">
    <property type="entry name" value="HTH_Crp_2"/>
    <property type="match status" value="1"/>
</dbReference>
<keyword evidence="2" id="KW-0238">DNA-binding</keyword>
<organism evidence="5 6">
    <name type="scientific">Mycobacterium intracellulare 1956</name>
    <dbReference type="NCBI Taxonomy" id="1299331"/>
    <lineage>
        <taxon>Bacteria</taxon>
        <taxon>Bacillati</taxon>
        <taxon>Actinomycetota</taxon>
        <taxon>Actinomycetes</taxon>
        <taxon>Mycobacteriales</taxon>
        <taxon>Mycobacteriaceae</taxon>
        <taxon>Mycobacterium</taxon>
        <taxon>Mycobacterium avium complex (MAC)</taxon>
    </lineage>
</organism>
<dbReference type="PATRIC" id="fig|1299331.3.peg.4331"/>
<protein>
    <submittedName>
        <fullName evidence="5">Crp-like helix-turn-helix domain protein</fullName>
    </submittedName>
</protein>
<dbReference type="InterPro" id="IPR012318">
    <property type="entry name" value="HTH_CRP"/>
</dbReference>
<dbReference type="InterPro" id="IPR014710">
    <property type="entry name" value="RmlC-like_jellyroll"/>
</dbReference>
<sequence>MLNILGPSDILGAITFFSAGAEYLTATTLTEVVTVPIERDQFCGWMTEHPEVACQMLRLLARWTKTTTDCLVDFVSEDVQVRLASRLLFLRKRFGLQEGDAVRVVHNLTPEDFSLLVGIPRETVGQTLHEFEERGWIRLEDNSLVIVDAQALMSVRPWSESEVCGA</sequence>
<dbReference type="GO" id="GO:0005829">
    <property type="term" value="C:cytosol"/>
    <property type="evidence" value="ECO:0007669"/>
    <property type="project" value="TreeGrafter"/>
</dbReference>
<proteinExistence type="predicted"/>
<reference evidence="5 6" key="1">
    <citation type="submission" date="2013-12" db="EMBL/GenBank/DDBJ databases">
        <authorList>
            <person name="Zelazny A."/>
            <person name="Olivier K."/>
            <person name="Holland S."/>
            <person name="Lenaerts A."/>
            <person name="Ordway D."/>
            <person name="DeGroote M.A."/>
            <person name="Parker T."/>
            <person name="Sizemore C."/>
            <person name="Tallon L.J."/>
            <person name="Sadzewicz L.K."/>
            <person name="Sengamalay N."/>
            <person name="Fraser C.M."/>
            <person name="Hine E."/>
            <person name="Shefchek K.A."/>
            <person name="Das S.P."/>
            <person name="Tettelin H."/>
        </authorList>
    </citation>
    <scope>NUCLEOTIDE SEQUENCE [LARGE SCALE GENOMIC DNA]</scope>
    <source>
        <strain evidence="5 6">1956</strain>
    </source>
</reference>
<dbReference type="InterPro" id="IPR018490">
    <property type="entry name" value="cNMP-bd_dom_sf"/>
</dbReference>
<feature type="domain" description="HTH crp-type" evidence="4">
    <location>
        <begin position="77"/>
        <end position="150"/>
    </location>
</feature>
<keyword evidence="1" id="KW-0805">Transcription regulation</keyword>
<dbReference type="FunFam" id="1.10.10.10:FF:000019">
    <property type="entry name" value="Crp/Fnr family transcriptional regulator"/>
    <property type="match status" value="1"/>
</dbReference>